<evidence type="ECO:0000256" key="6">
    <source>
        <dbReference type="ARBA" id="ARBA00022768"/>
    </source>
</evidence>
<keyword evidence="7 11" id="KW-0378">Hydrolase</keyword>
<dbReference type="Pfam" id="PF21485">
    <property type="entry name" value="IF5A-like_N"/>
    <property type="match status" value="1"/>
</dbReference>
<comment type="similarity">
    <text evidence="2 11">Belongs to the type-B carboxylesterase/lipase family.</text>
</comment>
<dbReference type="CDD" id="cd04468">
    <property type="entry name" value="S1_eIF5A"/>
    <property type="match status" value="1"/>
</dbReference>
<evidence type="ECO:0000256" key="1">
    <source>
        <dbReference type="ARBA" id="ARBA00004496"/>
    </source>
</evidence>
<organism evidence="13 14">
    <name type="scientific">Pomacea canaliculata</name>
    <name type="common">Golden apple snail</name>
    <dbReference type="NCBI Taxonomy" id="400727"/>
    <lineage>
        <taxon>Eukaryota</taxon>
        <taxon>Metazoa</taxon>
        <taxon>Spiralia</taxon>
        <taxon>Lophotrochozoa</taxon>
        <taxon>Mollusca</taxon>
        <taxon>Gastropoda</taxon>
        <taxon>Caenogastropoda</taxon>
        <taxon>Architaenioglossa</taxon>
        <taxon>Ampullarioidea</taxon>
        <taxon>Ampullariidae</taxon>
        <taxon>Pomacea</taxon>
    </lineage>
</organism>
<dbReference type="Gene3D" id="2.30.30.30">
    <property type="match status" value="1"/>
</dbReference>
<dbReference type="GO" id="GO:0016787">
    <property type="term" value="F:hydrolase activity"/>
    <property type="evidence" value="ECO:0007669"/>
    <property type="project" value="UniProtKB-KW"/>
</dbReference>
<dbReference type="InterPro" id="IPR019769">
    <property type="entry name" value="Trans_elong_IF5A_hypusine_site"/>
</dbReference>
<evidence type="ECO:0000256" key="8">
    <source>
        <dbReference type="ARBA" id="ARBA00022884"/>
    </source>
</evidence>
<dbReference type="SUPFAM" id="SSF53474">
    <property type="entry name" value="alpha/beta-Hydrolases"/>
    <property type="match status" value="1"/>
</dbReference>
<name>A0A2T7PTA0_POMCA</name>
<keyword evidence="10" id="KW-0385">Hypusine</keyword>
<comment type="caution">
    <text evidence="13">The sequence shown here is derived from an EMBL/GenBank/DDBJ whole genome shotgun (WGS) entry which is preliminary data.</text>
</comment>
<dbReference type="FunFam" id="2.30.30.30:FF:000007">
    <property type="entry name" value="Eukaryotic translation initiation factor 5A"/>
    <property type="match status" value="1"/>
</dbReference>
<dbReference type="InterPro" id="IPR002018">
    <property type="entry name" value="CarbesteraseB"/>
</dbReference>
<keyword evidence="5" id="KW-0963">Cytoplasm</keyword>
<dbReference type="PROSITE" id="PS00122">
    <property type="entry name" value="CARBOXYLESTERASE_B_1"/>
    <property type="match status" value="1"/>
</dbReference>
<dbReference type="Gene3D" id="2.40.50.140">
    <property type="entry name" value="Nucleic acid-binding proteins"/>
    <property type="match status" value="1"/>
</dbReference>
<dbReference type="SUPFAM" id="SSF50104">
    <property type="entry name" value="Translation proteins SH3-like domain"/>
    <property type="match status" value="1"/>
</dbReference>
<dbReference type="Pfam" id="PF01287">
    <property type="entry name" value="eIF-5a"/>
    <property type="match status" value="1"/>
</dbReference>
<dbReference type="InterPro" id="IPR019826">
    <property type="entry name" value="Carboxylesterase_B_AS"/>
</dbReference>
<keyword evidence="6" id="KW-0251">Elongation factor</keyword>
<keyword evidence="9" id="KW-0648">Protein biosynthesis</keyword>
<gene>
    <name evidence="13" type="ORF">C0Q70_03637</name>
</gene>
<dbReference type="NCBIfam" id="TIGR00037">
    <property type="entry name" value="eIF_5A"/>
    <property type="match status" value="1"/>
</dbReference>
<dbReference type="InterPro" id="IPR020189">
    <property type="entry name" value="IF5A_C"/>
</dbReference>
<dbReference type="InterPro" id="IPR001884">
    <property type="entry name" value="IF5A-like"/>
</dbReference>
<comment type="similarity">
    <text evidence="4">Belongs to the 'GDXG' lipolytic enzyme family.</text>
</comment>
<dbReference type="Pfam" id="PF00135">
    <property type="entry name" value="COesterase"/>
    <property type="match status" value="1"/>
</dbReference>
<dbReference type="STRING" id="400727.A0A2T7PTA0"/>
<dbReference type="PROSITE" id="PS00302">
    <property type="entry name" value="IF5A_HYPUSINE"/>
    <property type="match status" value="1"/>
</dbReference>
<comment type="subcellular location">
    <subcellularLocation>
        <location evidence="1">Cytoplasm</location>
    </subcellularLocation>
</comment>
<evidence type="ECO:0000256" key="7">
    <source>
        <dbReference type="ARBA" id="ARBA00022801"/>
    </source>
</evidence>
<dbReference type="AlphaFoldDB" id="A0A2T7PTA0"/>
<dbReference type="InterPro" id="IPR048670">
    <property type="entry name" value="IF5A-like_N"/>
</dbReference>
<evidence type="ECO:0000313" key="14">
    <source>
        <dbReference type="Proteomes" id="UP000245119"/>
    </source>
</evidence>
<dbReference type="GO" id="GO:0043022">
    <property type="term" value="F:ribosome binding"/>
    <property type="evidence" value="ECO:0007669"/>
    <property type="project" value="InterPro"/>
</dbReference>
<dbReference type="GO" id="GO:0005737">
    <property type="term" value="C:cytoplasm"/>
    <property type="evidence" value="ECO:0007669"/>
    <property type="project" value="UniProtKB-SubCell"/>
</dbReference>
<evidence type="ECO:0000256" key="9">
    <source>
        <dbReference type="ARBA" id="ARBA00022917"/>
    </source>
</evidence>
<evidence type="ECO:0000256" key="4">
    <source>
        <dbReference type="ARBA" id="ARBA00010515"/>
    </source>
</evidence>
<dbReference type="GO" id="GO:0045901">
    <property type="term" value="P:positive regulation of translational elongation"/>
    <property type="evidence" value="ECO:0007669"/>
    <property type="project" value="InterPro"/>
</dbReference>
<dbReference type="InterPro" id="IPR019819">
    <property type="entry name" value="Carboxylesterase_B_CS"/>
</dbReference>
<evidence type="ECO:0000256" key="10">
    <source>
        <dbReference type="ARBA" id="ARBA00023071"/>
    </source>
</evidence>
<dbReference type="SMART" id="SM01376">
    <property type="entry name" value="eIF-5a"/>
    <property type="match status" value="1"/>
</dbReference>
<reference evidence="13 14" key="1">
    <citation type="submission" date="2018-04" db="EMBL/GenBank/DDBJ databases">
        <title>The genome of golden apple snail Pomacea canaliculata provides insight into stress tolerance and invasive adaptation.</title>
        <authorList>
            <person name="Liu C."/>
            <person name="Liu B."/>
            <person name="Ren Y."/>
            <person name="Zhang Y."/>
            <person name="Wang H."/>
            <person name="Li S."/>
            <person name="Jiang F."/>
            <person name="Yin L."/>
            <person name="Zhang G."/>
            <person name="Qian W."/>
            <person name="Fan W."/>
        </authorList>
    </citation>
    <scope>NUCLEOTIDE SEQUENCE [LARGE SCALE GENOMIC DNA]</scope>
    <source>
        <strain evidence="13">SZHN2017</strain>
        <tissue evidence="13">Muscle</tissue>
    </source>
</reference>
<dbReference type="InterPro" id="IPR029058">
    <property type="entry name" value="AB_hydrolase_fold"/>
</dbReference>
<evidence type="ECO:0000256" key="3">
    <source>
        <dbReference type="ARBA" id="ARBA00006016"/>
    </source>
</evidence>
<feature type="domain" description="Translation initiation factor 5A C-terminal" evidence="12">
    <location>
        <begin position="83"/>
        <end position="151"/>
    </location>
</feature>
<dbReference type="InterPro" id="IPR014722">
    <property type="entry name" value="Rib_uL2_dom2"/>
</dbReference>
<dbReference type="Gene3D" id="3.40.50.1820">
    <property type="entry name" value="alpha/beta hydrolase"/>
    <property type="match status" value="1"/>
</dbReference>
<keyword evidence="14" id="KW-1185">Reference proteome</keyword>
<dbReference type="PROSITE" id="PS01173">
    <property type="entry name" value="LIPASE_GDXG_HIS"/>
    <property type="match status" value="1"/>
</dbReference>
<comment type="similarity">
    <text evidence="3">Belongs to the eIF-5A family.</text>
</comment>
<dbReference type="OrthoDB" id="408631at2759"/>
<dbReference type="InterPro" id="IPR012340">
    <property type="entry name" value="NA-bd_OB-fold"/>
</dbReference>
<dbReference type="InterPro" id="IPR050309">
    <property type="entry name" value="Type-B_Carboxylest/Lipase"/>
</dbReference>
<dbReference type="Proteomes" id="UP000245119">
    <property type="component" value="Linkage Group LG2"/>
</dbReference>
<evidence type="ECO:0000259" key="12">
    <source>
        <dbReference type="SMART" id="SM01376"/>
    </source>
</evidence>
<protein>
    <recommendedName>
        <fullName evidence="11">Carboxylic ester hydrolase</fullName>
        <ecNumber evidence="11">3.1.1.-</ecNumber>
    </recommendedName>
</protein>
<dbReference type="GO" id="GO:0045905">
    <property type="term" value="P:positive regulation of translational termination"/>
    <property type="evidence" value="ECO:0007669"/>
    <property type="project" value="InterPro"/>
</dbReference>
<evidence type="ECO:0000256" key="2">
    <source>
        <dbReference type="ARBA" id="ARBA00005964"/>
    </source>
</evidence>
<evidence type="ECO:0000256" key="11">
    <source>
        <dbReference type="RuleBase" id="RU361235"/>
    </source>
</evidence>
<dbReference type="PANTHER" id="PTHR11559">
    <property type="entry name" value="CARBOXYLESTERASE"/>
    <property type="match status" value="1"/>
</dbReference>
<evidence type="ECO:0000313" key="13">
    <source>
        <dbReference type="EMBL" id="PVD36651.1"/>
    </source>
</evidence>
<dbReference type="FunFam" id="2.40.50.140:FF:000034">
    <property type="entry name" value="Eukaryotic translation initiation factor 5A"/>
    <property type="match status" value="1"/>
</dbReference>
<keyword evidence="8" id="KW-0694">RNA-binding</keyword>
<proteinExistence type="inferred from homology"/>
<dbReference type="EC" id="3.1.1.-" evidence="11"/>
<dbReference type="InterPro" id="IPR008991">
    <property type="entry name" value="Translation_prot_SH3-like_sf"/>
</dbReference>
<dbReference type="InterPro" id="IPR002168">
    <property type="entry name" value="Lipase_GDXG_HIS_AS"/>
</dbReference>
<dbReference type="PROSITE" id="PS00941">
    <property type="entry name" value="CARBOXYLESTERASE_B_2"/>
    <property type="match status" value="1"/>
</dbReference>
<dbReference type="EMBL" id="PZQS01000002">
    <property type="protein sequence ID" value="PVD36651.1"/>
    <property type="molecule type" value="Genomic_DNA"/>
</dbReference>
<accession>A0A2T7PTA0</accession>
<dbReference type="GO" id="GO:0003746">
    <property type="term" value="F:translation elongation factor activity"/>
    <property type="evidence" value="ECO:0007669"/>
    <property type="project" value="UniProtKB-KW"/>
</dbReference>
<evidence type="ECO:0000256" key="5">
    <source>
        <dbReference type="ARBA" id="ARBA00022490"/>
    </source>
</evidence>
<dbReference type="SUPFAM" id="SSF50249">
    <property type="entry name" value="Nucleic acid-binding proteins"/>
    <property type="match status" value="1"/>
</dbReference>
<sequence length="453" mass="48636">MADEEQFESAESGASKTIPKQCSALRKGDFVCIKNRPCKIVEMSTSKTGKHGHAKVHLVGIDVFTGKKYEDICPSTHNMLSPVVKRTEYTFVDKTDDKFLRLMNDNGEIREDLRCPDEELGKEIDAKIEAGESFLVTVLEAMGEECVVSCKNLSSDNPAVLATHSSMSILYLALIGFTSLLVHVTSTPIIKAPWGSIQGVEVQGRGRQKDERVSGYSVCRAPYRQTPLAETAAHPGPGDGKVFVATSLLPACSQELPGIGVYNGTSEDCLTLNVFVPIGGDVTSGALKPVMVWIHGGGFIMGDAASFRPTKLVADYDVIVVTIQYRLGVFGFLSTGDATSPGNYGLWDQRLALMWVKENIRAFGGDPDLVTIFGESAGGMSVGYHVISPVSTGLFKRAIAQSGSPYVLSCYADKAAIQFRNLAVAVGCASEAEVARTSSVELLDCLKAWPGTN</sequence>
<dbReference type="GO" id="GO:0003723">
    <property type="term" value="F:RNA binding"/>
    <property type="evidence" value="ECO:0007669"/>
    <property type="project" value="UniProtKB-KW"/>
</dbReference>